<dbReference type="Proteomes" id="UP000637788">
    <property type="component" value="Unassembled WGS sequence"/>
</dbReference>
<evidence type="ECO:0000313" key="1">
    <source>
        <dbReference type="EMBL" id="GGK52093.1"/>
    </source>
</evidence>
<dbReference type="EMBL" id="BMPQ01000002">
    <property type="protein sequence ID" value="GGK52093.1"/>
    <property type="molecule type" value="Genomic_DNA"/>
</dbReference>
<keyword evidence="2" id="KW-1185">Reference proteome</keyword>
<sequence length="129" mass="14328">MATSIEWLGGVPYECRAGRGCPERRVASMAGDERAGLRTWGHAQWRAVRALTIPVSVHGAVRGFRMRAGEVVVTSTSAIRSVSSWEVGRITCGNGFAQAYGGSWGYVFVKPEQTRPRWLYERPMRNRGQ</sequence>
<accession>A0A917QJJ0</accession>
<name>A0A917QJJ0_9ACTN</name>
<proteinExistence type="predicted"/>
<reference evidence="1" key="1">
    <citation type="journal article" date="2014" name="Int. J. Syst. Evol. Microbiol.">
        <title>Complete genome sequence of Corynebacterium casei LMG S-19264T (=DSM 44701T), isolated from a smear-ripened cheese.</title>
        <authorList>
            <consortium name="US DOE Joint Genome Institute (JGI-PGF)"/>
            <person name="Walter F."/>
            <person name="Albersmeier A."/>
            <person name="Kalinowski J."/>
            <person name="Ruckert C."/>
        </authorList>
    </citation>
    <scope>NUCLEOTIDE SEQUENCE</scope>
    <source>
        <strain evidence="1">JCM 3035</strain>
    </source>
</reference>
<dbReference type="AlphaFoldDB" id="A0A917QJJ0"/>
<organism evidence="1 2">
    <name type="scientific">Streptomyces flaveus</name>
    <dbReference type="NCBI Taxonomy" id="66370"/>
    <lineage>
        <taxon>Bacteria</taxon>
        <taxon>Bacillati</taxon>
        <taxon>Actinomycetota</taxon>
        <taxon>Actinomycetes</taxon>
        <taxon>Kitasatosporales</taxon>
        <taxon>Streptomycetaceae</taxon>
        <taxon>Streptomyces</taxon>
        <taxon>Streptomyces aurantiacus group</taxon>
    </lineage>
</organism>
<reference evidence="1" key="2">
    <citation type="submission" date="2020-09" db="EMBL/GenBank/DDBJ databases">
        <authorList>
            <person name="Sun Q."/>
            <person name="Ohkuma M."/>
        </authorList>
    </citation>
    <scope>NUCLEOTIDE SEQUENCE</scope>
    <source>
        <strain evidence="1">JCM 3035</strain>
    </source>
</reference>
<evidence type="ECO:0000313" key="2">
    <source>
        <dbReference type="Proteomes" id="UP000637788"/>
    </source>
</evidence>
<comment type="caution">
    <text evidence="1">The sequence shown here is derived from an EMBL/GenBank/DDBJ whole genome shotgun (WGS) entry which is preliminary data.</text>
</comment>
<gene>
    <name evidence="1" type="ORF">GCM10010094_10540</name>
</gene>
<protein>
    <submittedName>
        <fullName evidence="1">Uncharacterized protein</fullName>
    </submittedName>
</protein>